<comment type="caution">
    <text evidence="2">The sequence shown here is derived from an EMBL/GenBank/DDBJ whole genome shotgun (WGS) entry which is preliminary data.</text>
</comment>
<evidence type="ECO:0000313" key="3">
    <source>
        <dbReference type="Proteomes" id="UP001150266"/>
    </source>
</evidence>
<feature type="domain" description="Tse2 ADP-ribosyltransferase toxin" evidence="1">
    <location>
        <begin position="50"/>
        <end position="153"/>
    </location>
</feature>
<evidence type="ECO:0000259" key="1">
    <source>
        <dbReference type="Pfam" id="PF18648"/>
    </source>
</evidence>
<reference evidence="2" key="1">
    <citation type="submission" date="2022-08" db="EMBL/GenBank/DDBJ databases">
        <title>A Global Phylogenomic Analysis of the Shiitake Genus Lentinula.</title>
        <authorList>
            <consortium name="DOE Joint Genome Institute"/>
            <person name="Sierra-Patev S."/>
            <person name="Min B."/>
            <person name="Naranjo-Ortiz M."/>
            <person name="Looney B."/>
            <person name="Konkel Z."/>
            <person name="Slot J.C."/>
            <person name="Sakamoto Y."/>
            <person name="Steenwyk J.L."/>
            <person name="Rokas A."/>
            <person name="Carro J."/>
            <person name="Camarero S."/>
            <person name="Ferreira P."/>
            <person name="Molpeceres G."/>
            <person name="Ruiz-Duenas F.J."/>
            <person name="Serrano A."/>
            <person name="Henrissat B."/>
            <person name="Drula E."/>
            <person name="Hughes K.W."/>
            <person name="Mata J.L."/>
            <person name="Ishikawa N.K."/>
            <person name="Vargas-Isla R."/>
            <person name="Ushijima S."/>
            <person name="Smith C.A."/>
            <person name="Ahrendt S."/>
            <person name="Andreopoulos W."/>
            <person name="He G."/>
            <person name="Labutti K."/>
            <person name="Lipzen A."/>
            <person name="Ng V."/>
            <person name="Riley R."/>
            <person name="Sandor L."/>
            <person name="Barry K."/>
            <person name="Martinez A.T."/>
            <person name="Xiao Y."/>
            <person name="Gibbons J.G."/>
            <person name="Terashima K."/>
            <person name="Grigoriev I.V."/>
            <person name="Hibbett D.S."/>
        </authorList>
    </citation>
    <scope>NUCLEOTIDE SEQUENCE</scope>
    <source>
        <strain evidence="2">JLM2183</strain>
    </source>
</reference>
<dbReference type="InterPro" id="IPR041018">
    <property type="entry name" value="ADPRTs_Tse2"/>
</dbReference>
<dbReference type="OrthoDB" id="10266325at2759"/>
<dbReference type="AlphaFoldDB" id="A0A9W9AHU1"/>
<organism evidence="2 3">
    <name type="scientific">Lentinula aciculospora</name>
    <dbReference type="NCBI Taxonomy" id="153920"/>
    <lineage>
        <taxon>Eukaryota</taxon>
        <taxon>Fungi</taxon>
        <taxon>Dikarya</taxon>
        <taxon>Basidiomycota</taxon>
        <taxon>Agaricomycotina</taxon>
        <taxon>Agaricomycetes</taxon>
        <taxon>Agaricomycetidae</taxon>
        <taxon>Agaricales</taxon>
        <taxon>Marasmiineae</taxon>
        <taxon>Omphalotaceae</taxon>
        <taxon>Lentinula</taxon>
    </lineage>
</organism>
<protein>
    <recommendedName>
        <fullName evidence="1">Tse2 ADP-ribosyltransferase toxin domain-containing protein</fullName>
    </recommendedName>
</protein>
<accession>A0A9W9AHU1</accession>
<sequence length="161" mass="18666">MHSSRKKLNIFPLGSVRRLTLFVFLFSAMTPRARPLIARYTDQIPFELAREMGRISYDLKTVEGIVHPAEGPNFIGPNGCTLREPFSPTFQEVVRNFRGSDIRIYLPESLVILHEHSDHFSIQCTKPMTLNALNQELTKFINEHGRVLDKEEFDEEYPFEI</sequence>
<keyword evidence="3" id="KW-1185">Reference proteome</keyword>
<dbReference type="EMBL" id="JAOTPV010000006">
    <property type="protein sequence ID" value="KAJ4481271.1"/>
    <property type="molecule type" value="Genomic_DNA"/>
</dbReference>
<dbReference type="Pfam" id="PF18648">
    <property type="entry name" value="ADPRTs_Tse2"/>
    <property type="match status" value="1"/>
</dbReference>
<name>A0A9W9AHU1_9AGAR</name>
<dbReference type="Proteomes" id="UP001150266">
    <property type="component" value="Unassembled WGS sequence"/>
</dbReference>
<proteinExistence type="predicted"/>
<gene>
    <name evidence="2" type="ORF">J3R30DRAFT_3656858</name>
</gene>
<evidence type="ECO:0000313" key="2">
    <source>
        <dbReference type="EMBL" id="KAJ4481271.1"/>
    </source>
</evidence>